<keyword evidence="8" id="KW-1185">Reference proteome</keyword>
<comment type="subcellular location">
    <subcellularLocation>
        <location evidence="1">Cell membrane</location>
        <topology evidence="1">Multi-pass membrane protein</topology>
    </subcellularLocation>
</comment>
<evidence type="ECO:0000256" key="6">
    <source>
        <dbReference type="SAM" id="Phobius"/>
    </source>
</evidence>
<feature type="transmembrane region" description="Helical" evidence="6">
    <location>
        <begin position="85"/>
        <end position="107"/>
    </location>
</feature>
<feature type="transmembrane region" description="Helical" evidence="6">
    <location>
        <begin position="119"/>
        <end position="141"/>
    </location>
</feature>
<proteinExistence type="predicted"/>
<name>A0A0Q1ACH9_9CORY</name>
<keyword evidence="4 6" id="KW-1133">Transmembrane helix</keyword>
<dbReference type="Gene3D" id="1.20.1250.20">
    <property type="entry name" value="MFS general substrate transporter like domains"/>
    <property type="match status" value="1"/>
</dbReference>
<evidence type="ECO:0000256" key="5">
    <source>
        <dbReference type="ARBA" id="ARBA00023136"/>
    </source>
</evidence>
<comment type="caution">
    <text evidence="7">The sequence shown here is derived from an EMBL/GenBank/DDBJ whole genome shotgun (WGS) entry which is preliminary data.</text>
</comment>
<evidence type="ECO:0000256" key="1">
    <source>
        <dbReference type="ARBA" id="ARBA00004651"/>
    </source>
</evidence>
<evidence type="ECO:0000256" key="2">
    <source>
        <dbReference type="ARBA" id="ARBA00022475"/>
    </source>
</evidence>
<keyword evidence="3 6" id="KW-0812">Transmembrane</keyword>
<feature type="transmembrane region" description="Helical" evidence="6">
    <location>
        <begin position="210"/>
        <end position="233"/>
    </location>
</feature>
<dbReference type="OrthoDB" id="5494559at2"/>
<dbReference type="Proteomes" id="UP000050517">
    <property type="component" value="Unassembled WGS sequence"/>
</dbReference>
<dbReference type="RefSeq" id="WP_055122285.1">
    <property type="nucleotide sequence ID" value="NZ_LKST01000002.1"/>
</dbReference>
<sequence length="266" mass="27663">MSAAQARSSVLSTAGSPVAGWLYALAAAVPFALRAVLDTAFVLMVRAIHVDLGPRGSGVPRRTRRWGVVLSFAEGWRHLRSRPELFRLLLCAPLLNLTVFGTMSWVVYQLTRDGYNPAVVGLTSAGFAVGGALGAMIAPALTDRVRAGAVVIVGLGFSVAVLSAMYVVPRDPWLLMALAALSMILSPALNGALFGYVFSATGEQLQSRVMATFSILGGLATTLAPILASQAVAHGQSRLLGAALGIIGAAGVAWIASSPQVRRLAL</sequence>
<feature type="transmembrane region" description="Helical" evidence="6">
    <location>
        <begin position="239"/>
        <end position="256"/>
    </location>
</feature>
<evidence type="ECO:0000313" key="8">
    <source>
        <dbReference type="Proteomes" id="UP000050517"/>
    </source>
</evidence>
<dbReference type="STRING" id="1544416.Cocul_01141"/>
<dbReference type="GO" id="GO:0005886">
    <property type="term" value="C:plasma membrane"/>
    <property type="evidence" value="ECO:0007669"/>
    <property type="project" value="UniProtKB-SubCell"/>
</dbReference>
<dbReference type="SUPFAM" id="SSF103473">
    <property type="entry name" value="MFS general substrate transporter"/>
    <property type="match status" value="1"/>
</dbReference>
<organism evidence="7 8">
    <name type="scientific">Corynebacterium oculi</name>
    <dbReference type="NCBI Taxonomy" id="1544416"/>
    <lineage>
        <taxon>Bacteria</taxon>
        <taxon>Bacillati</taxon>
        <taxon>Actinomycetota</taxon>
        <taxon>Actinomycetes</taxon>
        <taxon>Mycobacteriales</taxon>
        <taxon>Corynebacteriaceae</taxon>
        <taxon>Corynebacterium</taxon>
    </lineage>
</organism>
<evidence type="ECO:0000313" key="7">
    <source>
        <dbReference type="EMBL" id="KQB84344.1"/>
    </source>
</evidence>
<dbReference type="AlphaFoldDB" id="A0A0Q1ACH9"/>
<dbReference type="PANTHER" id="PTHR23513:SF6">
    <property type="entry name" value="MAJOR FACILITATOR SUPERFAMILY ASSOCIATED DOMAIN-CONTAINING PROTEIN"/>
    <property type="match status" value="1"/>
</dbReference>
<keyword evidence="2" id="KW-1003">Cell membrane</keyword>
<reference evidence="7 8" key="1">
    <citation type="submission" date="2015-10" db="EMBL/GenBank/DDBJ databases">
        <title>Corynebacteirum lowii and Corynebacterium oculi species nova, derived from human clinical disease and and emended description of Corynebacterium mastiditis.</title>
        <authorList>
            <person name="Bernard K."/>
            <person name="Pacheco A.L."/>
            <person name="Mcdougall C."/>
            <person name="Burtx T."/>
            <person name="Weibe D."/>
            <person name="Tyler S."/>
            <person name="Olson A.B."/>
            <person name="Cnockaert M."/>
            <person name="Eguchi H."/>
            <person name="Kuwahara T."/>
            <person name="Nakayama-Imaohji H."/>
            <person name="Boudewijins M."/>
            <person name="Van Hoecke F."/>
            <person name="Bernier A.-M."/>
            <person name="Vandamme P."/>
        </authorList>
    </citation>
    <scope>NUCLEOTIDE SEQUENCE [LARGE SCALE GENOMIC DNA]</scope>
    <source>
        <strain evidence="7 8">NML 130210</strain>
    </source>
</reference>
<dbReference type="PANTHER" id="PTHR23513">
    <property type="entry name" value="INTEGRAL MEMBRANE EFFLUX PROTEIN-RELATED"/>
    <property type="match status" value="1"/>
</dbReference>
<dbReference type="PATRIC" id="fig|1544416.3.peg.1149"/>
<gene>
    <name evidence="7" type="ORF">Cocul_01141</name>
</gene>
<accession>A0A0Q1ACH9</accession>
<dbReference type="EMBL" id="LKST01000002">
    <property type="protein sequence ID" value="KQB84344.1"/>
    <property type="molecule type" value="Genomic_DNA"/>
</dbReference>
<feature type="transmembrane region" description="Helical" evidence="6">
    <location>
        <begin position="148"/>
        <end position="167"/>
    </location>
</feature>
<evidence type="ECO:0000256" key="4">
    <source>
        <dbReference type="ARBA" id="ARBA00022989"/>
    </source>
</evidence>
<evidence type="ECO:0000256" key="3">
    <source>
        <dbReference type="ARBA" id="ARBA00022692"/>
    </source>
</evidence>
<feature type="transmembrane region" description="Helical" evidence="6">
    <location>
        <begin position="20"/>
        <end position="45"/>
    </location>
</feature>
<protein>
    <submittedName>
        <fullName evidence="7">Major Facilitator Superfamily protein</fullName>
    </submittedName>
</protein>
<dbReference type="InterPro" id="IPR036259">
    <property type="entry name" value="MFS_trans_sf"/>
</dbReference>
<keyword evidence="5 6" id="KW-0472">Membrane</keyword>
<feature type="transmembrane region" description="Helical" evidence="6">
    <location>
        <begin position="173"/>
        <end position="198"/>
    </location>
</feature>